<gene>
    <name evidence="1" type="ORF">CKAH01_02994</name>
</gene>
<dbReference type="EMBL" id="VYYT01000002">
    <property type="protein sequence ID" value="KAK2779646.1"/>
    <property type="molecule type" value="Genomic_DNA"/>
</dbReference>
<keyword evidence="2" id="KW-1185">Reference proteome</keyword>
<name>A0AAE0DDX7_COLKA</name>
<dbReference type="AlphaFoldDB" id="A0AAE0DDX7"/>
<evidence type="ECO:0000313" key="1">
    <source>
        <dbReference type="EMBL" id="KAK2779646.1"/>
    </source>
</evidence>
<comment type="caution">
    <text evidence="1">The sequence shown here is derived from an EMBL/GenBank/DDBJ whole genome shotgun (WGS) entry which is preliminary data.</text>
</comment>
<dbReference type="Proteomes" id="UP001281614">
    <property type="component" value="Unassembled WGS sequence"/>
</dbReference>
<organism evidence="1 2">
    <name type="scientific">Colletotrichum kahawae</name>
    <name type="common">Coffee berry disease fungus</name>
    <dbReference type="NCBI Taxonomy" id="34407"/>
    <lineage>
        <taxon>Eukaryota</taxon>
        <taxon>Fungi</taxon>
        <taxon>Dikarya</taxon>
        <taxon>Ascomycota</taxon>
        <taxon>Pezizomycotina</taxon>
        <taxon>Sordariomycetes</taxon>
        <taxon>Hypocreomycetidae</taxon>
        <taxon>Glomerellales</taxon>
        <taxon>Glomerellaceae</taxon>
        <taxon>Colletotrichum</taxon>
        <taxon>Colletotrichum gloeosporioides species complex</taxon>
    </lineage>
</organism>
<proteinExistence type="predicted"/>
<protein>
    <submittedName>
        <fullName evidence="1">Uncharacterized protein</fullName>
    </submittedName>
</protein>
<reference evidence="1" key="1">
    <citation type="submission" date="2023-02" db="EMBL/GenBank/DDBJ databases">
        <title>Colletotrichum kahawae CIFC_Que2 genome sequencing and assembly.</title>
        <authorList>
            <person name="Baroncelli R."/>
        </authorList>
    </citation>
    <scope>NUCLEOTIDE SEQUENCE</scope>
    <source>
        <strain evidence="1">CIFC_Que2</strain>
    </source>
</reference>
<evidence type="ECO:0000313" key="2">
    <source>
        <dbReference type="Proteomes" id="UP001281614"/>
    </source>
</evidence>
<sequence length="516" mass="56413">MVAINTSGSSPKGKGLTVKDLLLGTIALCGTVAGAGMNTGNTQRGGVMSVNDFTNGELDLKDFIANQVIAGNRKVPAEFAGVDLNFTHHIEPANNKSVDKVDWNNPPMWAIRPEDRPAFLAGGPSALSLPNPKGNHEGDFPPPCEDNQSHKLYYTYYEIDCPAKLHTDGKRIATSSTGTCEKWNELDDHLECASFCQATTTFEWAEERPFPHSDCHYPIACGITESDSTSYSWGISLKPKLAWIKALKFGISGGYHQSQSTSSGRKFDIELTEEKKCGYFTWVPIKKTVCGVLSESKPGLKTKWVMTDDGFLEVGYCDASEGPGGKDSDEAVTDGNYCTSMPWYIQTPAKKMVPDGTVLFIYTDCNDRSPLPMEQQDPIYAKSGVALHSLTVRALHDSWIKNFCRFEKNIPWFDPVTGKKDKYKTLYMLGTGFSDNQIGGENGQGIIDKITACANGDIKEVAFGWIDFGHPDDDNELRGAYWSLRARMPKTMDGGCVGDALMSIGGNTVDRCGDGS</sequence>
<accession>A0AAE0DDX7</accession>